<dbReference type="AlphaFoldDB" id="A0A1M7MCM3"/>
<evidence type="ECO:0000313" key="1">
    <source>
        <dbReference type="EMBL" id="SHM88607.1"/>
    </source>
</evidence>
<sequence>MTNLLNTYLDLLKKGEFINAGEIFFHDNYKRIIINPRSNKIIEENKEESINSAIRLQKDYEIVDGYVGTIVDEKNGIVTLESTVTVKGKDGISKSINEMVIQQWKQGKILQERIYNKLASDNSTNGINLKDEIEAYAANSNGCCTCGDSRSC</sequence>
<dbReference type="STRING" id="29534.SAMN05444366_4483"/>
<reference evidence="2" key="1">
    <citation type="submission" date="2016-11" db="EMBL/GenBank/DDBJ databases">
        <authorList>
            <person name="Varghese N."/>
            <person name="Submissions S."/>
        </authorList>
    </citation>
    <scope>NUCLEOTIDE SEQUENCE [LARGE SCALE GENOMIC DNA]</scope>
    <source>
        <strain evidence="2">DSM 1811</strain>
    </source>
</reference>
<dbReference type="EMBL" id="FRBY01000007">
    <property type="protein sequence ID" value="SHM88607.1"/>
    <property type="molecule type" value="Genomic_DNA"/>
</dbReference>
<dbReference type="OrthoDB" id="9809735at2"/>
<dbReference type="RefSeq" id="WP_072975983.1">
    <property type="nucleotide sequence ID" value="NZ_FRBY01000007.1"/>
</dbReference>
<accession>A0A1M7MCM3</accession>
<dbReference type="Proteomes" id="UP000184121">
    <property type="component" value="Unassembled WGS sequence"/>
</dbReference>
<protein>
    <recommendedName>
        <fullName evidence="3">SnoaL-like domain-containing protein</fullName>
    </recommendedName>
</protein>
<name>A0A1M7MCM3_9FLAO</name>
<dbReference type="Gene3D" id="3.10.450.50">
    <property type="match status" value="1"/>
</dbReference>
<evidence type="ECO:0008006" key="3">
    <source>
        <dbReference type="Google" id="ProtNLM"/>
    </source>
</evidence>
<organism evidence="1 2">
    <name type="scientific">Flavobacterium saccharophilum</name>
    <dbReference type="NCBI Taxonomy" id="29534"/>
    <lineage>
        <taxon>Bacteria</taxon>
        <taxon>Pseudomonadati</taxon>
        <taxon>Bacteroidota</taxon>
        <taxon>Flavobacteriia</taxon>
        <taxon>Flavobacteriales</taxon>
        <taxon>Flavobacteriaceae</taxon>
        <taxon>Flavobacterium</taxon>
    </lineage>
</organism>
<gene>
    <name evidence="1" type="ORF">SAMN05444366_4483</name>
</gene>
<proteinExistence type="predicted"/>
<evidence type="ECO:0000313" key="2">
    <source>
        <dbReference type="Proteomes" id="UP000184121"/>
    </source>
</evidence>
<keyword evidence="2" id="KW-1185">Reference proteome</keyword>